<reference evidence="1 2" key="2">
    <citation type="journal article" date="2019" name="G3 (Bethesda)">
        <title>Hybrid Assembly of the Genome of the Entomopathogenic Nematode Steinernema carpocapsae Identifies the X-Chromosome.</title>
        <authorList>
            <person name="Serra L."/>
            <person name="Macchietto M."/>
            <person name="Macias-Munoz A."/>
            <person name="McGill C.J."/>
            <person name="Rodriguez I.M."/>
            <person name="Rodriguez B."/>
            <person name="Murad R."/>
            <person name="Mortazavi A."/>
        </authorList>
    </citation>
    <scope>NUCLEOTIDE SEQUENCE [LARGE SCALE GENOMIC DNA]</scope>
    <source>
        <strain evidence="1 2">ALL</strain>
    </source>
</reference>
<name>A0A4U5NII7_STECR</name>
<organism evidence="1 2">
    <name type="scientific">Steinernema carpocapsae</name>
    <name type="common">Entomopathogenic nematode</name>
    <dbReference type="NCBI Taxonomy" id="34508"/>
    <lineage>
        <taxon>Eukaryota</taxon>
        <taxon>Metazoa</taxon>
        <taxon>Ecdysozoa</taxon>
        <taxon>Nematoda</taxon>
        <taxon>Chromadorea</taxon>
        <taxon>Rhabditida</taxon>
        <taxon>Tylenchina</taxon>
        <taxon>Panagrolaimomorpha</taxon>
        <taxon>Strongyloidoidea</taxon>
        <taxon>Steinernematidae</taxon>
        <taxon>Steinernema</taxon>
    </lineage>
</organism>
<gene>
    <name evidence="1" type="ORF">L596_016415</name>
</gene>
<reference evidence="1 2" key="1">
    <citation type="journal article" date="2015" name="Genome Biol.">
        <title>Comparative genomics of Steinernema reveals deeply conserved gene regulatory networks.</title>
        <authorList>
            <person name="Dillman A.R."/>
            <person name="Macchietto M."/>
            <person name="Porter C.F."/>
            <person name="Rogers A."/>
            <person name="Williams B."/>
            <person name="Antoshechkin I."/>
            <person name="Lee M.M."/>
            <person name="Goodwin Z."/>
            <person name="Lu X."/>
            <person name="Lewis E.E."/>
            <person name="Goodrich-Blair H."/>
            <person name="Stock S.P."/>
            <person name="Adams B.J."/>
            <person name="Sternberg P.W."/>
            <person name="Mortazavi A."/>
        </authorList>
    </citation>
    <scope>NUCLEOTIDE SEQUENCE [LARGE SCALE GENOMIC DNA]</scope>
    <source>
        <strain evidence="1 2">ALL</strain>
    </source>
</reference>
<dbReference type="EMBL" id="AZBU02000004">
    <property type="protein sequence ID" value="TKR82734.1"/>
    <property type="molecule type" value="Genomic_DNA"/>
</dbReference>
<dbReference type="Proteomes" id="UP000298663">
    <property type="component" value="Unassembled WGS sequence"/>
</dbReference>
<keyword evidence="2" id="KW-1185">Reference proteome</keyword>
<dbReference type="AlphaFoldDB" id="A0A4U5NII7"/>
<protein>
    <submittedName>
        <fullName evidence="1">Uncharacterized protein</fullName>
    </submittedName>
</protein>
<evidence type="ECO:0000313" key="1">
    <source>
        <dbReference type="EMBL" id="TKR82734.1"/>
    </source>
</evidence>
<sequence length="261" mass="29096">MASACLQCLILESWVNPDTEGAGHFELQSPAGAVAPGAPQATDRPYRPEAYTPNEFGLPSVSTVAGPIPRRANARLVERRRTWSRRDGVKPETAYGQEALINEILERPVKALREALLEWWRTVSMDGALQATDRPLQKRTLEMTSACLPCLSLIRGGSLDRSRSSLEAARKMEIGWLERRVLGDRFHRSFCPNPSSATPSLEISLYVVLTDVQTSGCLTRQDAARGHWKPIDMWRAVAWSGRHLRTIFVGFNGLISFCPRL</sequence>
<proteinExistence type="predicted"/>
<comment type="caution">
    <text evidence="1">The sequence shown here is derived from an EMBL/GenBank/DDBJ whole genome shotgun (WGS) entry which is preliminary data.</text>
</comment>
<accession>A0A4U5NII7</accession>
<evidence type="ECO:0000313" key="2">
    <source>
        <dbReference type="Proteomes" id="UP000298663"/>
    </source>
</evidence>